<sequence>MSLLGNITYKPAQILGIEAGTLAEGSTADVCIFDPNKRWTLNEENMHSLGQNSPFLGQIVYTR</sequence>
<protein>
    <submittedName>
        <fullName evidence="1">Uncharacterized protein</fullName>
    </submittedName>
</protein>
<dbReference type="SUPFAM" id="SSF51338">
    <property type="entry name" value="Composite domain of metallo-dependent hydrolases"/>
    <property type="match status" value="1"/>
</dbReference>
<dbReference type="Gene3D" id="2.30.40.10">
    <property type="entry name" value="Urease, subunit C, domain 1"/>
    <property type="match status" value="1"/>
</dbReference>
<name>A0A4E0QPF0_9GAMM</name>
<dbReference type="Proteomes" id="UP000030428">
    <property type="component" value="Unassembled WGS sequence"/>
</dbReference>
<proteinExistence type="predicted"/>
<organism evidence="1 2">
    <name type="scientific">Candidatus Thiomargarita nelsonii</name>
    <dbReference type="NCBI Taxonomy" id="1003181"/>
    <lineage>
        <taxon>Bacteria</taxon>
        <taxon>Pseudomonadati</taxon>
        <taxon>Pseudomonadota</taxon>
        <taxon>Gammaproteobacteria</taxon>
        <taxon>Thiotrichales</taxon>
        <taxon>Thiotrichaceae</taxon>
        <taxon>Thiomargarita</taxon>
    </lineage>
</organism>
<dbReference type="AlphaFoldDB" id="A0A4E0QPF0"/>
<dbReference type="GO" id="GO:0016810">
    <property type="term" value="F:hydrolase activity, acting on carbon-nitrogen (but not peptide) bonds"/>
    <property type="evidence" value="ECO:0007669"/>
    <property type="project" value="InterPro"/>
</dbReference>
<dbReference type="Gene3D" id="3.20.20.140">
    <property type="entry name" value="Metal-dependent hydrolases"/>
    <property type="match status" value="1"/>
</dbReference>
<reference evidence="1 2" key="1">
    <citation type="journal article" date="2016" name="Front. Microbiol.">
        <title>Single-Cell (Meta-)Genomics of a Dimorphic Candidatus Thiomargarita nelsonii Reveals Genomic Plasticity.</title>
        <authorList>
            <person name="Flood B.E."/>
            <person name="Fliss P."/>
            <person name="Jones D.S."/>
            <person name="Dick G.J."/>
            <person name="Jain S."/>
            <person name="Kaster A.K."/>
            <person name="Winkel M."/>
            <person name="Mussmann M."/>
            <person name="Bailey J."/>
        </authorList>
    </citation>
    <scope>NUCLEOTIDE SEQUENCE [LARGE SCALE GENOMIC DNA]</scope>
    <source>
        <strain evidence="1">Hydrate Ridge</strain>
    </source>
</reference>
<dbReference type="EMBL" id="JSZA02000044">
    <property type="protein sequence ID" value="TGO03069.1"/>
    <property type="molecule type" value="Genomic_DNA"/>
</dbReference>
<evidence type="ECO:0000313" key="2">
    <source>
        <dbReference type="Proteomes" id="UP000030428"/>
    </source>
</evidence>
<dbReference type="InterPro" id="IPR011059">
    <property type="entry name" value="Metal-dep_hydrolase_composite"/>
</dbReference>
<gene>
    <name evidence="1" type="ORF">PN36_13340</name>
</gene>
<comment type="caution">
    <text evidence="1">The sequence shown here is derived from an EMBL/GenBank/DDBJ whole genome shotgun (WGS) entry which is preliminary data.</text>
</comment>
<evidence type="ECO:0000313" key="1">
    <source>
        <dbReference type="EMBL" id="TGO03069.1"/>
    </source>
</evidence>
<keyword evidence="2" id="KW-1185">Reference proteome</keyword>
<accession>A0A4E0QPF0</accession>